<feature type="domain" description="Protein kinase" evidence="10">
    <location>
        <begin position="48"/>
        <end position="390"/>
    </location>
</feature>
<dbReference type="STRING" id="1448320.A0A319DI20"/>
<dbReference type="Pfam" id="PF00069">
    <property type="entry name" value="Pkinase"/>
    <property type="match status" value="2"/>
</dbReference>
<dbReference type="GO" id="GO:0005524">
    <property type="term" value="F:ATP binding"/>
    <property type="evidence" value="ECO:0007669"/>
    <property type="project" value="UniProtKB-UniRule"/>
</dbReference>
<sequence length="403" mass="45589">MCTTPRSFPTSGFEVLDPSVPVEEETLPTYHAEKYYPVHIGEVLDNRYQVVAKIGFGVTSTVWLGRDLNESRYVVLKVYVTGTERNHELEVYARINATQTTHLGKTCIRKLLGHFHIDGPHGRHVCLVHQPLGLSLHDYLFFLPGRVMGFESLKACLRQLIATLDFLHTEARVIHTDLQLKNLLLPGNDTYLSRAEEAELDSPTPRKIVDNGDHPRSIHISQIIIPGNGLPLLSDLGECRFLDQDNHGEIMPNPYRAPEVIFKMPWDEKVDIWNVGVLAWDIVSTRCLFQGWNADDIFDDRVHVAEMVALLGPPPQDFVSRSPVGHVFWHENSTWKDLAPIPEDRTLESLGAGLKGDGDMEGLYRFLRKALQWRAEDRPTARELLTDAWLLEGLGLPSKSQEA</sequence>
<accession>A0A319DI20</accession>
<keyword evidence="6 9" id="KW-0067">ATP-binding</keyword>
<evidence type="ECO:0000256" key="9">
    <source>
        <dbReference type="PROSITE-ProRule" id="PRU10141"/>
    </source>
</evidence>
<reference evidence="11 12" key="1">
    <citation type="submission" date="2018-02" db="EMBL/GenBank/DDBJ databases">
        <title>The genomes of Aspergillus section Nigri reveals drivers in fungal speciation.</title>
        <authorList>
            <consortium name="DOE Joint Genome Institute"/>
            <person name="Vesth T.C."/>
            <person name="Nybo J."/>
            <person name="Theobald S."/>
            <person name="Brandl J."/>
            <person name="Frisvad J.C."/>
            <person name="Nielsen K.F."/>
            <person name="Lyhne E.K."/>
            <person name="Kogle M.E."/>
            <person name="Kuo A."/>
            <person name="Riley R."/>
            <person name="Clum A."/>
            <person name="Nolan M."/>
            <person name="Lipzen A."/>
            <person name="Salamov A."/>
            <person name="Henrissat B."/>
            <person name="Wiebenga A."/>
            <person name="De vries R.P."/>
            <person name="Grigoriev I.V."/>
            <person name="Mortensen U.H."/>
            <person name="Andersen M.R."/>
            <person name="Baker S.E."/>
        </authorList>
    </citation>
    <scope>NUCLEOTIDE SEQUENCE [LARGE SCALE GENOMIC DNA]</scope>
    <source>
        <strain evidence="11 12">CBS 707.79</strain>
    </source>
</reference>
<evidence type="ECO:0000313" key="12">
    <source>
        <dbReference type="Proteomes" id="UP000247810"/>
    </source>
</evidence>
<evidence type="ECO:0000259" key="10">
    <source>
        <dbReference type="PROSITE" id="PS50011"/>
    </source>
</evidence>
<evidence type="ECO:0000256" key="6">
    <source>
        <dbReference type="ARBA" id="ARBA00022840"/>
    </source>
</evidence>
<dbReference type="Gene3D" id="1.10.510.10">
    <property type="entry name" value="Transferase(Phosphotransferase) domain 1"/>
    <property type="match status" value="1"/>
</dbReference>
<dbReference type="InterPro" id="IPR011009">
    <property type="entry name" value="Kinase-like_dom_sf"/>
</dbReference>
<dbReference type="PROSITE" id="PS50011">
    <property type="entry name" value="PROTEIN_KINASE_DOM"/>
    <property type="match status" value="1"/>
</dbReference>
<dbReference type="EMBL" id="KZ825828">
    <property type="protein sequence ID" value="PYH97141.1"/>
    <property type="molecule type" value="Genomic_DNA"/>
</dbReference>
<dbReference type="InterPro" id="IPR051334">
    <property type="entry name" value="SRPK"/>
</dbReference>
<dbReference type="GO" id="GO:0000245">
    <property type="term" value="P:spliceosomal complex assembly"/>
    <property type="evidence" value="ECO:0007669"/>
    <property type="project" value="TreeGrafter"/>
</dbReference>
<dbReference type="PROSITE" id="PS00107">
    <property type="entry name" value="PROTEIN_KINASE_ATP"/>
    <property type="match status" value="1"/>
</dbReference>
<keyword evidence="12" id="KW-1185">Reference proteome</keyword>
<dbReference type="VEuPathDB" id="FungiDB:BO71DRAFT_319200"/>
<dbReference type="SMART" id="SM00220">
    <property type="entry name" value="S_TKc"/>
    <property type="match status" value="1"/>
</dbReference>
<dbReference type="GO" id="GO:0005737">
    <property type="term" value="C:cytoplasm"/>
    <property type="evidence" value="ECO:0007669"/>
    <property type="project" value="TreeGrafter"/>
</dbReference>
<keyword evidence="5 11" id="KW-0418">Kinase</keyword>
<gene>
    <name evidence="11" type="ORF">BO71DRAFT_319200</name>
</gene>
<proteinExistence type="predicted"/>
<dbReference type="OrthoDB" id="5979581at2759"/>
<protein>
    <recommendedName>
        <fullName evidence="1">non-specific serine/threonine protein kinase</fullName>
        <ecNumber evidence="1">2.7.11.1</ecNumber>
    </recommendedName>
</protein>
<keyword evidence="2" id="KW-0723">Serine/threonine-protein kinase</keyword>
<dbReference type="GO" id="GO:0005634">
    <property type="term" value="C:nucleus"/>
    <property type="evidence" value="ECO:0007669"/>
    <property type="project" value="TreeGrafter"/>
</dbReference>
<dbReference type="AlphaFoldDB" id="A0A319DI20"/>
<evidence type="ECO:0000256" key="7">
    <source>
        <dbReference type="ARBA" id="ARBA00047899"/>
    </source>
</evidence>
<evidence type="ECO:0000256" key="5">
    <source>
        <dbReference type="ARBA" id="ARBA00022777"/>
    </source>
</evidence>
<dbReference type="InterPro" id="IPR000719">
    <property type="entry name" value="Prot_kinase_dom"/>
</dbReference>
<evidence type="ECO:0000256" key="8">
    <source>
        <dbReference type="ARBA" id="ARBA00048679"/>
    </source>
</evidence>
<evidence type="ECO:0000256" key="2">
    <source>
        <dbReference type="ARBA" id="ARBA00022527"/>
    </source>
</evidence>
<dbReference type="PANTHER" id="PTHR47634:SF9">
    <property type="entry name" value="PROTEIN KINASE DOMAIN-CONTAINING PROTEIN-RELATED"/>
    <property type="match status" value="1"/>
</dbReference>
<dbReference type="SUPFAM" id="SSF56112">
    <property type="entry name" value="Protein kinase-like (PK-like)"/>
    <property type="match status" value="1"/>
</dbReference>
<keyword evidence="4 9" id="KW-0547">Nucleotide-binding</keyword>
<evidence type="ECO:0000256" key="4">
    <source>
        <dbReference type="ARBA" id="ARBA00022741"/>
    </source>
</evidence>
<comment type="catalytic activity">
    <reaction evidence="7">
        <text>L-threonyl-[protein] + ATP = O-phospho-L-threonyl-[protein] + ADP + H(+)</text>
        <dbReference type="Rhea" id="RHEA:46608"/>
        <dbReference type="Rhea" id="RHEA-COMP:11060"/>
        <dbReference type="Rhea" id="RHEA-COMP:11605"/>
        <dbReference type="ChEBI" id="CHEBI:15378"/>
        <dbReference type="ChEBI" id="CHEBI:30013"/>
        <dbReference type="ChEBI" id="CHEBI:30616"/>
        <dbReference type="ChEBI" id="CHEBI:61977"/>
        <dbReference type="ChEBI" id="CHEBI:456216"/>
        <dbReference type="EC" id="2.7.11.1"/>
    </reaction>
</comment>
<name>A0A319DI20_9EURO</name>
<comment type="catalytic activity">
    <reaction evidence="8">
        <text>L-seryl-[protein] + ATP = O-phospho-L-seryl-[protein] + ADP + H(+)</text>
        <dbReference type="Rhea" id="RHEA:17989"/>
        <dbReference type="Rhea" id="RHEA-COMP:9863"/>
        <dbReference type="Rhea" id="RHEA-COMP:11604"/>
        <dbReference type="ChEBI" id="CHEBI:15378"/>
        <dbReference type="ChEBI" id="CHEBI:29999"/>
        <dbReference type="ChEBI" id="CHEBI:30616"/>
        <dbReference type="ChEBI" id="CHEBI:83421"/>
        <dbReference type="ChEBI" id="CHEBI:456216"/>
        <dbReference type="EC" id="2.7.11.1"/>
    </reaction>
</comment>
<dbReference type="GO" id="GO:0050684">
    <property type="term" value="P:regulation of mRNA processing"/>
    <property type="evidence" value="ECO:0007669"/>
    <property type="project" value="TreeGrafter"/>
</dbReference>
<organism evidence="11 12">
    <name type="scientific">Aspergillus ellipticus CBS 707.79</name>
    <dbReference type="NCBI Taxonomy" id="1448320"/>
    <lineage>
        <taxon>Eukaryota</taxon>
        <taxon>Fungi</taxon>
        <taxon>Dikarya</taxon>
        <taxon>Ascomycota</taxon>
        <taxon>Pezizomycotina</taxon>
        <taxon>Eurotiomycetes</taxon>
        <taxon>Eurotiomycetidae</taxon>
        <taxon>Eurotiales</taxon>
        <taxon>Aspergillaceae</taxon>
        <taxon>Aspergillus</taxon>
        <taxon>Aspergillus subgen. Circumdati</taxon>
    </lineage>
</organism>
<evidence type="ECO:0000313" key="11">
    <source>
        <dbReference type="EMBL" id="PYH97141.1"/>
    </source>
</evidence>
<dbReference type="Proteomes" id="UP000247810">
    <property type="component" value="Unassembled WGS sequence"/>
</dbReference>
<feature type="binding site" evidence="9">
    <location>
        <position position="77"/>
    </location>
    <ligand>
        <name>ATP</name>
        <dbReference type="ChEBI" id="CHEBI:30616"/>
    </ligand>
</feature>
<dbReference type="EC" id="2.7.11.1" evidence="1"/>
<dbReference type="InterPro" id="IPR017441">
    <property type="entry name" value="Protein_kinase_ATP_BS"/>
</dbReference>
<evidence type="ECO:0000256" key="1">
    <source>
        <dbReference type="ARBA" id="ARBA00012513"/>
    </source>
</evidence>
<keyword evidence="3" id="KW-0808">Transferase</keyword>
<dbReference type="PANTHER" id="PTHR47634">
    <property type="entry name" value="PROTEIN KINASE DOMAIN-CONTAINING PROTEIN-RELATED"/>
    <property type="match status" value="1"/>
</dbReference>
<dbReference type="Gene3D" id="3.30.200.20">
    <property type="entry name" value="Phosphorylase Kinase, domain 1"/>
    <property type="match status" value="1"/>
</dbReference>
<dbReference type="GO" id="GO:0004674">
    <property type="term" value="F:protein serine/threonine kinase activity"/>
    <property type="evidence" value="ECO:0007669"/>
    <property type="project" value="UniProtKB-KW"/>
</dbReference>
<evidence type="ECO:0000256" key="3">
    <source>
        <dbReference type="ARBA" id="ARBA00022679"/>
    </source>
</evidence>